<evidence type="ECO:0000256" key="4">
    <source>
        <dbReference type="ARBA" id="ARBA00022737"/>
    </source>
</evidence>
<evidence type="ECO:0000313" key="9">
    <source>
        <dbReference type="Proteomes" id="UP000252519"/>
    </source>
</evidence>
<evidence type="ECO:0000256" key="3">
    <source>
        <dbReference type="ARBA" id="ARBA00022729"/>
    </source>
</evidence>
<dbReference type="GO" id="GO:0005576">
    <property type="term" value="C:extracellular region"/>
    <property type="evidence" value="ECO:0007669"/>
    <property type="project" value="InterPro"/>
</dbReference>
<evidence type="ECO:0000256" key="5">
    <source>
        <dbReference type="ARBA" id="ARBA00023157"/>
    </source>
</evidence>
<keyword evidence="2" id="KW-0147">Chitin-binding</keyword>
<evidence type="ECO:0000256" key="1">
    <source>
        <dbReference type="ARBA" id="ARBA00022473"/>
    </source>
</evidence>
<dbReference type="Proteomes" id="UP000252519">
    <property type="component" value="Unassembled WGS sequence"/>
</dbReference>
<dbReference type="InterPro" id="IPR002557">
    <property type="entry name" value="Chitin-bd_dom"/>
</dbReference>
<feature type="domain" description="Chitin-binding type-2" evidence="7">
    <location>
        <begin position="130"/>
        <end position="185"/>
    </location>
</feature>
<evidence type="ECO:0000256" key="6">
    <source>
        <dbReference type="ARBA" id="ARBA00023180"/>
    </source>
</evidence>
<feature type="domain" description="Chitin-binding type-2" evidence="7">
    <location>
        <begin position="28"/>
        <end position="84"/>
    </location>
</feature>
<dbReference type="SUPFAM" id="SSF57625">
    <property type="entry name" value="Invertebrate chitin-binding proteins"/>
    <property type="match status" value="2"/>
</dbReference>
<accession>A0A368F8G3</accession>
<dbReference type="EMBL" id="JOJR01002611">
    <property type="protein sequence ID" value="RCN28451.1"/>
    <property type="molecule type" value="Genomic_DNA"/>
</dbReference>
<keyword evidence="6" id="KW-0325">Glycoprotein</keyword>
<dbReference type="OrthoDB" id="5914859at2759"/>
<keyword evidence="3" id="KW-0732">Signal</keyword>
<dbReference type="PANTHER" id="PTHR23301:SF0">
    <property type="entry name" value="CHITIN-BINDING TYPE-2 DOMAIN-CONTAINING PROTEIN-RELATED"/>
    <property type="match status" value="1"/>
</dbReference>
<dbReference type="GO" id="GO:0008061">
    <property type="term" value="F:chitin binding"/>
    <property type="evidence" value="ECO:0007669"/>
    <property type="project" value="UniProtKB-KW"/>
</dbReference>
<evidence type="ECO:0000256" key="2">
    <source>
        <dbReference type="ARBA" id="ARBA00022669"/>
    </source>
</evidence>
<dbReference type="Pfam" id="PF01607">
    <property type="entry name" value="CBM_14"/>
    <property type="match status" value="2"/>
</dbReference>
<keyword evidence="4" id="KW-0677">Repeat</keyword>
<keyword evidence="1" id="KW-0217">Developmental protein</keyword>
<dbReference type="PROSITE" id="PS50940">
    <property type="entry name" value="CHIT_BIND_II"/>
    <property type="match status" value="2"/>
</dbReference>
<gene>
    <name evidence="8" type="ORF">ANCCAN_25805</name>
</gene>
<protein>
    <submittedName>
        <fullName evidence="8">Chitin binding Peritrophin-A domain protein</fullName>
    </submittedName>
</protein>
<name>A0A368F8G3_ANCCA</name>
<sequence length="224" mass="24255">MVGGLVFNPESNQCDYDSNVVGCEAREEVSCTGRKDGTYTIGCSSTFFFCSNGNLHLSTCQHGLFYDVVRNTCDHKWRIRACGGHPEVQREPVTRAPLLVPTYPPEVISRGRGRMWSHKVSGYGSLSSDLLSCEGKPDGSHSISGCAQQYVMCTDGVSQLAECPDEQVFSQGKCTPIEQVAECRSSEPASPIDCSIRDDGNYGLGCTSNFIFCSGGIAMPMVSF</sequence>
<proteinExistence type="predicted"/>
<comment type="caution">
    <text evidence="8">The sequence shown here is derived from an EMBL/GenBank/DDBJ whole genome shotgun (WGS) entry which is preliminary data.</text>
</comment>
<dbReference type="InterPro" id="IPR036508">
    <property type="entry name" value="Chitin-bd_dom_sf"/>
</dbReference>
<evidence type="ECO:0000313" key="8">
    <source>
        <dbReference type="EMBL" id="RCN28451.1"/>
    </source>
</evidence>
<reference evidence="8 9" key="1">
    <citation type="submission" date="2014-10" db="EMBL/GenBank/DDBJ databases">
        <title>Draft genome of the hookworm Ancylostoma caninum.</title>
        <authorList>
            <person name="Mitreva M."/>
        </authorList>
    </citation>
    <scope>NUCLEOTIDE SEQUENCE [LARGE SCALE GENOMIC DNA]</scope>
    <source>
        <strain evidence="8 9">Baltimore</strain>
    </source>
</reference>
<keyword evidence="5" id="KW-1015">Disulfide bond</keyword>
<dbReference type="Gene3D" id="2.170.140.10">
    <property type="entry name" value="Chitin binding domain"/>
    <property type="match status" value="1"/>
</dbReference>
<dbReference type="InterPro" id="IPR051940">
    <property type="entry name" value="Chitin_bind-dev_reg"/>
</dbReference>
<keyword evidence="9" id="KW-1185">Reference proteome</keyword>
<dbReference type="AlphaFoldDB" id="A0A368F8G3"/>
<organism evidence="8 9">
    <name type="scientific">Ancylostoma caninum</name>
    <name type="common">Dog hookworm</name>
    <dbReference type="NCBI Taxonomy" id="29170"/>
    <lineage>
        <taxon>Eukaryota</taxon>
        <taxon>Metazoa</taxon>
        <taxon>Ecdysozoa</taxon>
        <taxon>Nematoda</taxon>
        <taxon>Chromadorea</taxon>
        <taxon>Rhabditida</taxon>
        <taxon>Rhabditina</taxon>
        <taxon>Rhabditomorpha</taxon>
        <taxon>Strongyloidea</taxon>
        <taxon>Ancylostomatidae</taxon>
        <taxon>Ancylostomatinae</taxon>
        <taxon>Ancylostoma</taxon>
    </lineage>
</organism>
<evidence type="ECO:0000259" key="7">
    <source>
        <dbReference type="PROSITE" id="PS50940"/>
    </source>
</evidence>
<dbReference type="SMART" id="SM00494">
    <property type="entry name" value="ChtBD2"/>
    <property type="match status" value="2"/>
</dbReference>
<dbReference type="PANTHER" id="PTHR23301">
    <property type="entry name" value="CHITIN BINDING PERITROPHIN-A"/>
    <property type="match status" value="1"/>
</dbReference>
<dbReference type="STRING" id="29170.A0A368F8G3"/>